<protein>
    <recommendedName>
        <fullName evidence="19">Tyramine beta hydroxylase</fullName>
    </recommendedName>
</protein>
<dbReference type="Gene3D" id="2.60.120.310">
    <property type="entry name" value="Copper type II, ascorbate-dependent monooxygenase, N-terminal domain"/>
    <property type="match status" value="1"/>
</dbReference>
<dbReference type="FunFam" id="2.60.120.230:FF:000001">
    <property type="entry name" value="Monooxygenase, DBH-like 1"/>
    <property type="match status" value="1"/>
</dbReference>
<sequence>MTKSFHLALCILYHVYLAASERPIFEHTYTAKLTGSGKKNESPYTLQWSVSPDRRRLAFKVCLNFDPVKQTRLFGVGFGSSDLPAYVDVNLIKFPPSDYRSKRLANPLYAEGYTDGEHVFHLRGREYVDDQAGDQPKSVSVYVQTESDGEVCFSFERDAVSCNEHGYTIDDQTTRIFIFNTFYSDRYEINDYDWEMKPKSQVWSKFMGDEWTERVTKFRGQMEEGRSRGLNISKTNFQLIYEQLIKSSTYDELPSYKDAESFEVRVHRVSVPQADTTYWCKTVLLPRLPKKRHIIRFEPILESEMGLLVHHMEVFACTGSKHVRHYEGLCNSETKPDGLIQCRRVIAAWAVGATGLTFPKEAGIPIGGVDGHEYAVIEIHYDNPRGAADHIDSSGFRIYVTANLRPHDAGVIELGTLYSDRSAIPPEAHNFVISGYCDSQCTDVALPEEGITVFASQLHTHSVGQKVVTYHMRGAKRLSDLNRDDHFCHRWQEIRLLKEPIQVRRGDSLITKCTYDTSNKNRVVFHGLGSSEEMCLSYIFYYPKSDLELCKSEVAQPELDTYLTQALGANAEKYRPATLQERFNAIDWGVGQVASLQKMYDHSTFEMHCNGSNGIRIPNSEVHIRPKPVPSRVDLSSMNEKLDCLIRKSEKNDQRSAYSEVKLHDVEPQSL</sequence>
<evidence type="ECO:0000256" key="5">
    <source>
        <dbReference type="ARBA" id="ARBA00022723"/>
    </source>
</evidence>
<dbReference type="GO" id="GO:0006589">
    <property type="term" value="P:octopamine biosynthetic process"/>
    <property type="evidence" value="ECO:0007669"/>
    <property type="project" value="TreeGrafter"/>
</dbReference>
<evidence type="ECO:0000256" key="14">
    <source>
        <dbReference type="SAM" id="SignalP"/>
    </source>
</evidence>
<dbReference type="Pfam" id="PF01082">
    <property type="entry name" value="Cu2_monooxygen"/>
    <property type="match status" value="1"/>
</dbReference>
<keyword evidence="8" id="KW-0186">Copper</keyword>
<dbReference type="SUPFAM" id="SSF49742">
    <property type="entry name" value="PHM/PNGase F"/>
    <property type="match status" value="2"/>
</dbReference>
<dbReference type="GO" id="GO:0005615">
    <property type="term" value="C:extracellular space"/>
    <property type="evidence" value="ECO:0007669"/>
    <property type="project" value="TreeGrafter"/>
</dbReference>
<dbReference type="GO" id="GO:0030667">
    <property type="term" value="C:secretory granule membrane"/>
    <property type="evidence" value="ECO:0007669"/>
    <property type="project" value="TreeGrafter"/>
</dbReference>
<dbReference type="GO" id="GO:0005507">
    <property type="term" value="F:copper ion binding"/>
    <property type="evidence" value="ECO:0007669"/>
    <property type="project" value="InterPro"/>
</dbReference>
<dbReference type="EMBL" id="CAXLJL010000789">
    <property type="protein sequence ID" value="CAL5140787.1"/>
    <property type="molecule type" value="Genomic_DNA"/>
</dbReference>
<name>A0AAV2TVC1_CALDB</name>
<evidence type="ECO:0000259" key="15">
    <source>
        <dbReference type="Pfam" id="PF01082"/>
    </source>
</evidence>
<dbReference type="InterPro" id="IPR000945">
    <property type="entry name" value="DBH-like"/>
</dbReference>
<evidence type="ECO:0000256" key="6">
    <source>
        <dbReference type="ARBA" id="ARBA00022989"/>
    </source>
</evidence>
<evidence type="ECO:0000256" key="4">
    <source>
        <dbReference type="ARBA" id="ARBA00022692"/>
    </source>
</evidence>
<reference evidence="17" key="1">
    <citation type="submission" date="2024-06" db="EMBL/GenBank/DDBJ databases">
        <authorList>
            <person name="Liu X."/>
            <person name="Lenzi L."/>
            <person name="Haldenby T S."/>
            <person name="Uol C."/>
        </authorList>
    </citation>
    <scope>NUCLEOTIDE SEQUENCE</scope>
</reference>
<feature type="chain" id="PRO_5043886968" description="Tyramine beta hydroxylase" evidence="14">
    <location>
        <begin position="21"/>
        <end position="671"/>
    </location>
</feature>
<dbReference type="InterPro" id="IPR036939">
    <property type="entry name" value="Cu2_ascorb_mOase_N_sf"/>
</dbReference>
<proteinExistence type="inferred from homology"/>
<feature type="domain" description="Copper type II ascorbate-dependent monooxygenase C-terminal" evidence="16">
    <location>
        <begin position="408"/>
        <end position="560"/>
    </location>
</feature>
<keyword evidence="10" id="KW-0472">Membrane</keyword>
<evidence type="ECO:0000256" key="11">
    <source>
        <dbReference type="ARBA" id="ARBA00023157"/>
    </source>
</evidence>
<dbReference type="PROSITE" id="PS00084">
    <property type="entry name" value="CU2_MONOOXYGENASE_1"/>
    <property type="match status" value="1"/>
</dbReference>
<feature type="region of interest" description="Disordered" evidence="13">
    <location>
        <begin position="651"/>
        <end position="671"/>
    </location>
</feature>
<dbReference type="GO" id="GO:0042421">
    <property type="term" value="P:norepinephrine biosynthetic process"/>
    <property type="evidence" value="ECO:0007669"/>
    <property type="project" value="TreeGrafter"/>
</dbReference>
<evidence type="ECO:0000259" key="16">
    <source>
        <dbReference type="Pfam" id="PF03712"/>
    </source>
</evidence>
<accession>A0AAV2TVC1</accession>
<dbReference type="InterPro" id="IPR000323">
    <property type="entry name" value="Cu2_ascorb_mOase_N"/>
</dbReference>
<feature type="signal peptide" evidence="14">
    <location>
        <begin position="1"/>
        <end position="20"/>
    </location>
</feature>
<evidence type="ECO:0000256" key="13">
    <source>
        <dbReference type="SAM" id="MobiDB-lite"/>
    </source>
</evidence>
<dbReference type="Pfam" id="PF03712">
    <property type="entry name" value="Cu2_monoox_C"/>
    <property type="match status" value="1"/>
</dbReference>
<dbReference type="Gene3D" id="2.60.120.230">
    <property type="match status" value="1"/>
</dbReference>
<dbReference type="PANTHER" id="PTHR10157">
    <property type="entry name" value="DOPAMINE BETA HYDROXYLASE RELATED"/>
    <property type="match status" value="1"/>
</dbReference>
<dbReference type="InterPro" id="IPR020611">
    <property type="entry name" value="Cu2_ascorb_mOase_CS-1"/>
</dbReference>
<evidence type="ECO:0000256" key="3">
    <source>
        <dbReference type="ARBA" id="ARBA00010676"/>
    </source>
</evidence>
<dbReference type="AlphaFoldDB" id="A0AAV2TVC1"/>
<dbReference type="Proteomes" id="UP001497525">
    <property type="component" value="Unassembled WGS sequence"/>
</dbReference>
<dbReference type="InterPro" id="IPR008977">
    <property type="entry name" value="PHM/PNGase_F_dom_sf"/>
</dbReference>
<dbReference type="InterPro" id="IPR014784">
    <property type="entry name" value="Cu2_ascorb_mOase-like_C"/>
</dbReference>
<comment type="cofactor">
    <cofactor evidence="1">
        <name>Cu(2+)</name>
        <dbReference type="ChEBI" id="CHEBI:29036"/>
    </cofactor>
</comment>
<dbReference type="GO" id="GO:0004500">
    <property type="term" value="F:dopamine beta-monooxygenase activity"/>
    <property type="evidence" value="ECO:0007669"/>
    <property type="project" value="InterPro"/>
</dbReference>
<keyword evidence="12" id="KW-0325">Glycoprotein</keyword>
<evidence type="ECO:0000256" key="9">
    <source>
        <dbReference type="ARBA" id="ARBA00023033"/>
    </source>
</evidence>
<feature type="compositionally biased region" description="Basic and acidic residues" evidence="13">
    <location>
        <begin position="661"/>
        <end position="671"/>
    </location>
</feature>
<evidence type="ECO:0000256" key="1">
    <source>
        <dbReference type="ARBA" id="ARBA00001973"/>
    </source>
</evidence>
<evidence type="ECO:0000256" key="8">
    <source>
        <dbReference type="ARBA" id="ARBA00023008"/>
    </source>
</evidence>
<dbReference type="FunFam" id="2.60.120.310:FF:000004">
    <property type="entry name" value="DBH-like monooxygenase protein 1"/>
    <property type="match status" value="1"/>
</dbReference>
<evidence type="ECO:0000256" key="2">
    <source>
        <dbReference type="ARBA" id="ARBA00004370"/>
    </source>
</evidence>
<evidence type="ECO:0008006" key="19">
    <source>
        <dbReference type="Google" id="ProtNLM"/>
    </source>
</evidence>
<evidence type="ECO:0000313" key="17">
    <source>
        <dbReference type="EMBL" id="CAL5140787.1"/>
    </source>
</evidence>
<dbReference type="GO" id="GO:0042420">
    <property type="term" value="P:dopamine catabolic process"/>
    <property type="evidence" value="ECO:0007669"/>
    <property type="project" value="TreeGrafter"/>
</dbReference>
<evidence type="ECO:0000256" key="10">
    <source>
        <dbReference type="ARBA" id="ARBA00023136"/>
    </source>
</evidence>
<dbReference type="InterPro" id="IPR024548">
    <property type="entry name" value="Cu2_monoox_C"/>
</dbReference>
<dbReference type="PANTHER" id="PTHR10157:SF29">
    <property type="entry name" value="DOPAMINE BETA-HYDROXYLASE"/>
    <property type="match status" value="1"/>
</dbReference>
<evidence type="ECO:0000256" key="12">
    <source>
        <dbReference type="ARBA" id="ARBA00023180"/>
    </source>
</evidence>
<comment type="similarity">
    <text evidence="3">Belongs to the copper type II ascorbate-dependent monooxygenase family.</text>
</comment>
<keyword evidence="5" id="KW-0479">Metal-binding</keyword>
<keyword evidence="4" id="KW-0812">Transmembrane</keyword>
<comment type="subcellular location">
    <subcellularLocation>
        <location evidence="2">Membrane</location>
    </subcellularLocation>
</comment>
<organism evidence="17 18">
    <name type="scientific">Calicophoron daubneyi</name>
    <name type="common">Rumen fluke</name>
    <name type="synonym">Paramphistomum daubneyi</name>
    <dbReference type="NCBI Taxonomy" id="300641"/>
    <lineage>
        <taxon>Eukaryota</taxon>
        <taxon>Metazoa</taxon>
        <taxon>Spiralia</taxon>
        <taxon>Lophotrochozoa</taxon>
        <taxon>Platyhelminthes</taxon>
        <taxon>Trematoda</taxon>
        <taxon>Digenea</taxon>
        <taxon>Plagiorchiida</taxon>
        <taxon>Pronocephalata</taxon>
        <taxon>Paramphistomoidea</taxon>
        <taxon>Paramphistomidae</taxon>
        <taxon>Calicophoron</taxon>
    </lineage>
</organism>
<keyword evidence="7" id="KW-0560">Oxidoreductase</keyword>
<keyword evidence="9" id="KW-0503">Monooxygenase</keyword>
<gene>
    <name evidence="17" type="ORF">CDAUBV1_LOCUS16080</name>
</gene>
<evidence type="ECO:0000313" key="18">
    <source>
        <dbReference type="Proteomes" id="UP001497525"/>
    </source>
</evidence>
<comment type="caution">
    <text evidence="17">The sequence shown here is derived from an EMBL/GenBank/DDBJ whole genome shotgun (WGS) entry which is preliminary data.</text>
</comment>
<keyword evidence="11" id="KW-1015">Disulfide bond</keyword>
<evidence type="ECO:0000256" key="7">
    <source>
        <dbReference type="ARBA" id="ARBA00023002"/>
    </source>
</evidence>
<keyword evidence="6" id="KW-1133">Transmembrane helix</keyword>
<keyword evidence="14" id="KW-0732">Signal</keyword>
<feature type="domain" description="Copper type II ascorbate-dependent monooxygenase N-terminal" evidence="15">
    <location>
        <begin position="262"/>
        <end position="386"/>
    </location>
</feature>